<proteinExistence type="predicted"/>
<dbReference type="OrthoDB" id="5872378at2759"/>
<accession>A0A7I5EBD3</accession>
<name>A0A7I5EBD3_HAECO</name>
<dbReference type="OMA" id="GKIPASH"/>
<reference evidence="2" key="1">
    <citation type="submission" date="2020-12" db="UniProtKB">
        <authorList>
            <consortium name="WormBaseParasite"/>
        </authorList>
    </citation>
    <scope>IDENTIFICATION</scope>
    <source>
        <strain evidence="2">MHco3</strain>
    </source>
</reference>
<organism evidence="1 2">
    <name type="scientific">Haemonchus contortus</name>
    <name type="common">Barber pole worm</name>
    <dbReference type="NCBI Taxonomy" id="6289"/>
    <lineage>
        <taxon>Eukaryota</taxon>
        <taxon>Metazoa</taxon>
        <taxon>Ecdysozoa</taxon>
        <taxon>Nematoda</taxon>
        <taxon>Chromadorea</taxon>
        <taxon>Rhabditida</taxon>
        <taxon>Rhabditina</taxon>
        <taxon>Rhabditomorpha</taxon>
        <taxon>Strongyloidea</taxon>
        <taxon>Trichostrongylidae</taxon>
        <taxon>Haemonchus</taxon>
    </lineage>
</organism>
<evidence type="ECO:0000313" key="2">
    <source>
        <dbReference type="WBParaSite" id="HCON_00120600-00001"/>
    </source>
</evidence>
<dbReference type="Proteomes" id="UP000025227">
    <property type="component" value="Unplaced"/>
</dbReference>
<dbReference type="AlphaFoldDB" id="A0A7I5EBD3"/>
<evidence type="ECO:0000313" key="1">
    <source>
        <dbReference type="Proteomes" id="UP000025227"/>
    </source>
</evidence>
<protein>
    <submittedName>
        <fullName evidence="2">Uncharacterized protein</fullName>
    </submittedName>
</protein>
<dbReference type="WBParaSite" id="HCON_00120600-00001">
    <property type="protein sequence ID" value="HCON_00120600-00001"/>
    <property type="gene ID" value="HCON_00120600"/>
</dbReference>
<keyword evidence="1" id="KW-1185">Reference proteome</keyword>
<sequence length="254" mass="27760">MPITRSAGKASAASSAIAPVPDSKVEREGEFFGFDLSFMDSLDDCAPLQTRDAKALRDATSSAIAQVWADTMATTALLSQKIEEGNSVLTDKLNESFAAVGKRLDSLSTIAMLQQDVGVSKVAPCSKSADTEAQFSVWIRRLEDVTRMRPVPLTNEQQANFLISHLNGVVREKVEELGEEDRKDYATIVAHLTSFFESPQQRYVARQKLSVCAGKIPASHVRLSQTVSSIWSAPQPPARIHEAVIRLKLKNVST</sequence>